<evidence type="ECO:0000313" key="3">
    <source>
        <dbReference type="Proteomes" id="UP000030652"/>
    </source>
</evidence>
<dbReference type="Gene3D" id="3.60.21.10">
    <property type="match status" value="1"/>
</dbReference>
<evidence type="ECO:0000313" key="2">
    <source>
        <dbReference type="EMBL" id="KHE93268.1"/>
    </source>
</evidence>
<dbReference type="GO" id="GO:0016787">
    <property type="term" value="F:hydrolase activity"/>
    <property type="evidence" value="ECO:0007669"/>
    <property type="project" value="InterPro"/>
</dbReference>
<dbReference type="SUPFAM" id="SSF56300">
    <property type="entry name" value="Metallo-dependent phosphatases"/>
    <property type="match status" value="1"/>
</dbReference>
<dbReference type="AlphaFoldDB" id="A0A0B0EQ45"/>
<name>A0A0B0EQ45_9BACT</name>
<dbReference type="InterPro" id="IPR029052">
    <property type="entry name" value="Metallo-depent_PP-like"/>
</dbReference>
<comment type="caution">
    <text evidence="2">The sequence shown here is derived from an EMBL/GenBank/DDBJ whole genome shotgun (WGS) entry which is preliminary data.</text>
</comment>
<feature type="domain" description="Calcineurin-like phosphoesterase" evidence="1">
    <location>
        <begin position="8"/>
        <end position="177"/>
    </location>
</feature>
<dbReference type="PANTHER" id="PTHR31302">
    <property type="entry name" value="TRANSMEMBRANE PROTEIN WITH METALLOPHOSPHOESTERASE DOMAIN-RELATED"/>
    <property type="match status" value="1"/>
</dbReference>
<reference evidence="2 3" key="1">
    <citation type="submission" date="2014-10" db="EMBL/GenBank/DDBJ databases">
        <title>Draft genome of anammox bacterium scalindua brodae, obtained using differential coverage binning of sequence data from two enrichment reactors.</title>
        <authorList>
            <person name="Speth D.R."/>
            <person name="Russ L."/>
            <person name="Kartal B."/>
            <person name="Op den Camp H.J."/>
            <person name="Dutilh B.E."/>
            <person name="Jetten M.S."/>
        </authorList>
    </citation>
    <scope>NUCLEOTIDE SEQUENCE [LARGE SCALE GENOMIC DNA]</scope>
    <source>
        <strain evidence="2">RU1</strain>
    </source>
</reference>
<dbReference type="EMBL" id="JRYO01000067">
    <property type="protein sequence ID" value="KHE93268.1"/>
    <property type="molecule type" value="Genomic_DNA"/>
</dbReference>
<gene>
    <name evidence="2" type="ORF">SCABRO_01031</name>
</gene>
<dbReference type="InterPro" id="IPR004843">
    <property type="entry name" value="Calcineurin-like_PHP"/>
</dbReference>
<proteinExistence type="predicted"/>
<dbReference type="InterPro" id="IPR051158">
    <property type="entry name" value="Metallophosphoesterase_sf"/>
</dbReference>
<dbReference type="Proteomes" id="UP000030652">
    <property type="component" value="Unassembled WGS sequence"/>
</dbReference>
<dbReference type="Pfam" id="PF00149">
    <property type="entry name" value="Metallophos"/>
    <property type="match status" value="1"/>
</dbReference>
<evidence type="ECO:0000259" key="1">
    <source>
        <dbReference type="Pfam" id="PF00149"/>
    </source>
</evidence>
<dbReference type="PANTHER" id="PTHR31302:SF0">
    <property type="entry name" value="TRANSMEMBRANE PROTEIN WITH METALLOPHOSPHOESTERASE DOMAIN"/>
    <property type="match status" value="1"/>
</dbReference>
<protein>
    <recommendedName>
        <fullName evidence="1">Calcineurin-like phosphoesterase domain-containing protein</fullName>
    </recommendedName>
</protein>
<organism evidence="2 3">
    <name type="scientific">Candidatus Scalindua brodae</name>
    <dbReference type="NCBI Taxonomy" id="237368"/>
    <lineage>
        <taxon>Bacteria</taxon>
        <taxon>Pseudomonadati</taxon>
        <taxon>Planctomycetota</taxon>
        <taxon>Candidatus Brocadiia</taxon>
        <taxon>Candidatus Brocadiales</taxon>
        <taxon>Candidatus Scalinduaceae</taxon>
        <taxon>Candidatus Scalindua</taxon>
    </lineage>
</organism>
<dbReference type="eggNOG" id="COG1408">
    <property type="taxonomic scope" value="Bacteria"/>
</dbReference>
<sequence length="239" mass="26648">MASVFKDLKIVQLSDLHIGSKLSAPIDQTLNILSELKPDLILLTGDYIEWNGNKVAYDNAIDFLSHLSAPLGVYAVMGDSDYSFPRRSCGFCHEEGSAHPPTQHQVKFLRNSQSVIEMEGGKISIIGIGRDSDYDSGSKTINNMLIDNPAIVLSHFSLAYNNINKDKNVLVLSGDTHGGQIFLPEFIWKIIKRKPDTEHKYGLYREEKKSLYVTSGIGTSDIPFRLGVPPEVVLFEFME</sequence>
<accession>A0A0B0EQ45</accession>